<dbReference type="EMBL" id="EU221239">
    <property type="protein sequence ID" value="ABX59232.1"/>
    <property type="molecule type" value="Genomic_DNA"/>
</dbReference>
<dbReference type="NCBIfam" id="NF004392">
    <property type="entry name" value="PRK05751.1-3"/>
    <property type="match status" value="1"/>
</dbReference>
<organism evidence="2">
    <name type="scientific">uncultured marine bacterium EB000_55B11</name>
    <dbReference type="NCBI Taxonomy" id="480665"/>
    <lineage>
        <taxon>Bacteria</taxon>
        <taxon>environmental samples</taxon>
    </lineage>
</organism>
<dbReference type="EMBL" id="GU474935">
    <property type="protein sequence ID" value="ADI19914.1"/>
    <property type="molecule type" value="Genomic_DNA"/>
</dbReference>
<dbReference type="PANTHER" id="PTHR36918">
    <property type="match status" value="1"/>
</dbReference>
<dbReference type="PRINTS" id="PR01594">
    <property type="entry name" value="SECBCHAPRONE"/>
</dbReference>
<reference evidence="3" key="2">
    <citation type="journal article" date="2011" name="Environ. Microbiol.">
        <title>Time-series analyses of Monterey Bay coastal microbial picoplankton using a 'genome proxy' microarray.</title>
        <authorList>
            <person name="Rich V.I."/>
            <person name="Pham V.D."/>
            <person name="Eppley J."/>
            <person name="Shi Y."/>
            <person name="DeLong E.F."/>
        </authorList>
    </citation>
    <scope>NUCLEOTIDE SEQUENCE</scope>
</reference>
<evidence type="ECO:0000256" key="1">
    <source>
        <dbReference type="ARBA" id="ARBA00009990"/>
    </source>
</evidence>
<dbReference type="HAMAP" id="MF_00821">
    <property type="entry name" value="SecB"/>
    <property type="match status" value="1"/>
</dbReference>
<accession>A9QP64</accession>
<dbReference type="NCBIfam" id="TIGR00809">
    <property type="entry name" value="secB"/>
    <property type="match status" value="1"/>
</dbReference>
<proteinExistence type="inferred from homology"/>
<name>A9QP64_9BACT</name>
<evidence type="ECO:0000313" key="3">
    <source>
        <dbReference type="EMBL" id="ADI19914.1"/>
    </source>
</evidence>
<protein>
    <submittedName>
        <fullName evidence="2">Protein SecB</fullName>
    </submittedName>
</protein>
<reference evidence="2" key="1">
    <citation type="journal article" date="2008" name="Environ. Microbiol.">
        <title>Design and testing of 'genome-proxy' microarrays to profile marine microbial communities.</title>
        <authorList>
            <person name="Rich V.I."/>
            <person name="Konstantinidis K."/>
            <person name="DeLong E.F."/>
        </authorList>
    </citation>
    <scope>NUCLEOTIDE SEQUENCE</scope>
</reference>
<dbReference type="PANTHER" id="PTHR36918:SF1">
    <property type="entry name" value="PROTEIN-EXPORT PROTEIN SECB"/>
    <property type="match status" value="1"/>
</dbReference>
<dbReference type="Pfam" id="PF02556">
    <property type="entry name" value="SecB"/>
    <property type="match status" value="1"/>
</dbReference>
<gene>
    <name evidence="2" type="ORF">MBMO_EB00055B11g021</name>
</gene>
<evidence type="ECO:0000313" key="2">
    <source>
        <dbReference type="EMBL" id="ABX59232.1"/>
    </source>
</evidence>
<dbReference type="InterPro" id="IPR003708">
    <property type="entry name" value="SecB"/>
</dbReference>
<dbReference type="AlphaFoldDB" id="A9QP64"/>
<sequence>MAEKEEKKTPPKAPSMKCLHQYIRDLSFENIAAQKNLGDSSSPEINVQVNLDARKGDSDNYEVILKLTVNADSNEKKVFLLEIDYAGVFHVENVPEEQLHPFLMIECPRMLFPFVRQIVRNTTADGGYPPLNVDPIDFMALYRSELQRQAAEKATVN</sequence>
<comment type="similarity">
    <text evidence="1">Belongs to the SecB family.</text>
</comment>
<dbReference type="InterPro" id="IPR035958">
    <property type="entry name" value="SecB-like_sf"/>
</dbReference>
<dbReference type="GO" id="GO:0051262">
    <property type="term" value="P:protein tetramerization"/>
    <property type="evidence" value="ECO:0007669"/>
    <property type="project" value="InterPro"/>
</dbReference>
<dbReference type="GO" id="GO:0051082">
    <property type="term" value="F:unfolded protein binding"/>
    <property type="evidence" value="ECO:0007669"/>
    <property type="project" value="InterPro"/>
</dbReference>
<dbReference type="GO" id="GO:0015031">
    <property type="term" value="P:protein transport"/>
    <property type="evidence" value="ECO:0007669"/>
    <property type="project" value="InterPro"/>
</dbReference>
<dbReference type="Gene3D" id="3.10.420.10">
    <property type="entry name" value="SecB-like"/>
    <property type="match status" value="1"/>
</dbReference>
<dbReference type="SUPFAM" id="SSF54611">
    <property type="entry name" value="SecB-like"/>
    <property type="match status" value="1"/>
</dbReference>